<reference evidence="2 3" key="1">
    <citation type="submission" date="2024-03" db="EMBL/GenBank/DDBJ databases">
        <title>Human intestinal bacterial collection.</title>
        <authorList>
            <person name="Pauvert C."/>
            <person name="Hitch T.C.A."/>
            <person name="Clavel T."/>
        </authorList>
    </citation>
    <scope>NUCLEOTIDE SEQUENCE [LARGE SCALE GENOMIC DNA]</scope>
    <source>
        <strain evidence="2 3">CLA-SR-H028</strain>
    </source>
</reference>
<dbReference type="EMBL" id="JBBMFP010000002">
    <property type="protein sequence ID" value="MEQ2429937.1"/>
    <property type="molecule type" value="Genomic_DNA"/>
</dbReference>
<dbReference type="RefSeq" id="WP_243128767.1">
    <property type="nucleotide sequence ID" value="NZ_JBBMFP010000002.1"/>
</dbReference>
<feature type="domain" description="KAP NTPase" evidence="1">
    <location>
        <begin position="45"/>
        <end position="153"/>
    </location>
</feature>
<comment type="caution">
    <text evidence="2">The sequence shown here is derived from an EMBL/GenBank/DDBJ whole genome shotgun (WGS) entry which is preliminary data.</text>
</comment>
<dbReference type="SUPFAM" id="SSF52540">
    <property type="entry name" value="P-loop containing nucleoside triphosphate hydrolases"/>
    <property type="match status" value="1"/>
</dbReference>
<dbReference type="Proteomes" id="UP001457898">
    <property type="component" value="Unassembled WGS sequence"/>
</dbReference>
<dbReference type="InterPro" id="IPR011646">
    <property type="entry name" value="KAP_P-loop"/>
</dbReference>
<name>A0ABV1DHU4_9FIRM</name>
<evidence type="ECO:0000259" key="1">
    <source>
        <dbReference type="Pfam" id="PF07693"/>
    </source>
</evidence>
<gene>
    <name evidence="2" type="ORF">WMO65_02875</name>
</gene>
<sequence length="196" mass="22953">MGIIGHDRVPVSLAAPHFINQFIKDTKKLSINMVGMVEKIKGKSTDILSIVQTEEEIRERVKDVFDNIIVERTQKLIIFIDELDRCKPTFAIEMLERIKHYFEDDHIIFVVSVNKEQLVHTISNYYDSGFDATRYLNKFFDENVNLPEMSSYSKRTVECGNTNTEKTYWLTKIADELGMYYHLSLRDKLIYRSSLV</sequence>
<proteinExistence type="predicted"/>
<dbReference type="InterPro" id="IPR027417">
    <property type="entry name" value="P-loop_NTPase"/>
</dbReference>
<evidence type="ECO:0000313" key="2">
    <source>
        <dbReference type="EMBL" id="MEQ2429937.1"/>
    </source>
</evidence>
<organism evidence="2 3">
    <name type="scientific">Blautia caccae</name>
    <dbReference type="NCBI Taxonomy" id="3133175"/>
    <lineage>
        <taxon>Bacteria</taxon>
        <taxon>Bacillati</taxon>
        <taxon>Bacillota</taxon>
        <taxon>Clostridia</taxon>
        <taxon>Lachnospirales</taxon>
        <taxon>Lachnospiraceae</taxon>
        <taxon>Blautia</taxon>
    </lineage>
</organism>
<dbReference type="Gene3D" id="3.40.50.300">
    <property type="entry name" value="P-loop containing nucleotide triphosphate hydrolases"/>
    <property type="match status" value="1"/>
</dbReference>
<keyword evidence="3" id="KW-1185">Reference proteome</keyword>
<dbReference type="Pfam" id="PF07693">
    <property type="entry name" value="KAP_NTPase"/>
    <property type="match status" value="1"/>
</dbReference>
<accession>A0ABV1DHU4</accession>
<evidence type="ECO:0000313" key="3">
    <source>
        <dbReference type="Proteomes" id="UP001457898"/>
    </source>
</evidence>
<protein>
    <submittedName>
        <fullName evidence="2">P-loop NTPase fold protein</fullName>
    </submittedName>
</protein>